<feature type="domain" description="MobA-like NTP transferase" evidence="9">
    <location>
        <begin position="7"/>
        <end position="157"/>
    </location>
</feature>
<dbReference type="GO" id="GO:0061603">
    <property type="term" value="F:molybdenum cofactor guanylyltransferase activity"/>
    <property type="evidence" value="ECO:0007669"/>
    <property type="project" value="UniProtKB-EC"/>
</dbReference>
<dbReference type="HAMAP" id="MF_00316">
    <property type="entry name" value="MobA"/>
    <property type="match status" value="1"/>
</dbReference>
<comment type="caution">
    <text evidence="10">The sequence shown here is derived from an EMBL/GenBank/DDBJ whole genome shotgun (WGS) entry which is preliminary data.</text>
</comment>
<dbReference type="GO" id="GO:0006777">
    <property type="term" value="P:Mo-molybdopterin cofactor biosynthetic process"/>
    <property type="evidence" value="ECO:0007669"/>
    <property type="project" value="UniProtKB-KW"/>
</dbReference>
<accession>A0A3A9KGS2</accession>
<dbReference type="InterPro" id="IPR025877">
    <property type="entry name" value="MobA-like_NTP_Trfase"/>
</dbReference>
<evidence type="ECO:0000256" key="2">
    <source>
        <dbReference type="ARBA" id="ARBA00022679"/>
    </source>
</evidence>
<evidence type="ECO:0000259" key="9">
    <source>
        <dbReference type="Pfam" id="PF12804"/>
    </source>
</evidence>
<evidence type="ECO:0000256" key="5">
    <source>
        <dbReference type="ARBA" id="ARBA00022842"/>
    </source>
</evidence>
<keyword evidence="7 8" id="KW-0501">Molybdenum cofactor biosynthesis</keyword>
<comment type="similarity">
    <text evidence="8">Belongs to the MobA family.</text>
</comment>
<evidence type="ECO:0000313" key="10">
    <source>
        <dbReference type="EMBL" id="RKL66805.1"/>
    </source>
</evidence>
<keyword evidence="4 8" id="KW-0547">Nucleotide-binding</keyword>
<evidence type="ECO:0000256" key="6">
    <source>
        <dbReference type="ARBA" id="ARBA00023134"/>
    </source>
</evidence>
<dbReference type="InterPro" id="IPR013482">
    <property type="entry name" value="Molybde_CF_guanTrfase"/>
</dbReference>
<keyword evidence="3 8" id="KW-0479">Metal-binding</keyword>
<dbReference type="CDD" id="cd02503">
    <property type="entry name" value="MobA"/>
    <property type="match status" value="1"/>
</dbReference>
<feature type="binding site" evidence="8">
    <location>
        <begin position="10"/>
        <end position="12"/>
    </location>
    <ligand>
        <name>GTP</name>
        <dbReference type="ChEBI" id="CHEBI:37565"/>
    </ligand>
</feature>
<feature type="binding site" evidence="8">
    <location>
        <position position="22"/>
    </location>
    <ligand>
        <name>GTP</name>
        <dbReference type="ChEBI" id="CHEBI:37565"/>
    </ligand>
</feature>
<comment type="catalytic activity">
    <reaction evidence="8">
        <text>Mo-molybdopterin + GTP + H(+) = Mo-molybdopterin guanine dinucleotide + diphosphate</text>
        <dbReference type="Rhea" id="RHEA:34243"/>
        <dbReference type="ChEBI" id="CHEBI:15378"/>
        <dbReference type="ChEBI" id="CHEBI:33019"/>
        <dbReference type="ChEBI" id="CHEBI:37565"/>
        <dbReference type="ChEBI" id="CHEBI:71302"/>
        <dbReference type="ChEBI" id="CHEBI:71310"/>
        <dbReference type="EC" id="2.7.7.77"/>
    </reaction>
</comment>
<feature type="binding site" evidence="8">
    <location>
        <position position="96"/>
    </location>
    <ligand>
        <name>GTP</name>
        <dbReference type="ChEBI" id="CHEBI:37565"/>
    </ligand>
</feature>
<dbReference type="EMBL" id="PDOE01000005">
    <property type="protein sequence ID" value="RKL66805.1"/>
    <property type="molecule type" value="Genomic_DNA"/>
</dbReference>
<keyword evidence="6 8" id="KW-0342">GTP-binding</keyword>
<evidence type="ECO:0000256" key="1">
    <source>
        <dbReference type="ARBA" id="ARBA00022490"/>
    </source>
</evidence>
<organism evidence="10 11">
    <name type="scientific">Salipaludibacillus neizhouensis</name>
    <dbReference type="NCBI Taxonomy" id="885475"/>
    <lineage>
        <taxon>Bacteria</taxon>
        <taxon>Bacillati</taxon>
        <taxon>Bacillota</taxon>
        <taxon>Bacilli</taxon>
        <taxon>Bacillales</taxon>
        <taxon>Bacillaceae</taxon>
    </lineage>
</organism>
<sequence length="204" mass="23199">MFMEIAGIILAGGKSSRMGTNKALLTVNGEQTIVRLLERLLNIVDEVILVTNDKETYEFLDVQMVTDNEKDRGPLAGLEAGLAASKHSWNLIVACDLPFFEEKIVEVLLHSLKQTACDAVIPLINGRAQPLMALYHRRVLPTIEQSLKENKLRLRDVFTQINSRFVTEEEFLKAGYSEKEIEKLFFNMNNPEDYTWVKSQKSKP</sequence>
<feature type="binding site" evidence="8">
    <location>
        <position position="67"/>
    </location>
    <ligand>
        <name>GTP</name>
        <dbReference type="ChEBI" id="CHEBI:37565"/>
    </ligand>
</feature>
<comment type="function">
    <text evidence="8">Transfers a GMP moiety from GTP to Mo-molybdopterin (Mo-MPT) cofactor (Moco or molybdenum cofactor) to form Mo-molybdopterin guanine dinucleotide (Mo-MGD) cofactor.</text>
</comment>
<feature type="binding site" evidence="8">
    <location>
        <position position="96"/>
    </location>
    <ligand>
        <name>Mg(2+)</name>
        <dbReference type="ChEBI" id="CHEBI:18420"/>
    </ligand>
</feature>
<keyword evidence="2 8" id="KW-0808">Transferase</keyword>
<dbReference type="InterPro" id="IPR029044">
    <property type="entry name" value="Nucleotide-diphossugar_trans"/>
</dbReference>
<dbReference type="SUPFAM" id="SSF53448">
    <property type="entry name" value="Nucleotide-diphospho-sugar transferases"/>
    <property type="match status" value="1"/>
</dbReference>
<dbReference type="OrthoDB" id="9788394at2"/>
<keyword evidence="1 8" id="KW-0963">Cytoplasm</keyword>
<dbReference type="AlphaFoldDB" id="A0A3A9KGS2"/>
<comment type="cofactor">
    <cofactor evidence="8">
        <name>Mg(2+)</name>
        <dbReference type="ChEBI" id="CHEBI:18420"/>
    </cofactor>
</comment>
<comment type="caution">
    <text evidence="8">Lacks conserved residue(s) required for the propagation of feature annotation.</text>
</comment>
<dbReference type="GO" id="GO:0005525">
    <property type="term" value="F:GTP binding"/>
    <property type="evidence" value="ECO:0007669"/>
    <property type="project" value="UniProtKB-UniRule"/>
</dbReference>
<dbReference type="Gene3D" id="3.90.550.10">
    <property type="entry name" value="Spore Coat Polysaccharide Biosynthesis Protein SpsA, Chain A"/>
    <property type="match status" value="1"/>
</dbReference>
<keyword evidence="10" id="KW-0548">Nucleotidyltransferase</keyword>
<reference evidence="10 11" key="1">
    <citation type="submission" date="2017-10" db="EMBL/GenBank/DDBJ databases">
        <title>Bacillus sp. nov., a halophilic bacterium isolated from a Keqin Lake.</title>
        <authorList>
            <person name="Wang H."/>
        </authorList>
    </citation>
    <scope>NUCLEOTIDE SEQUENCE [LARGE SCALE GENOMIC DNA]</scope>
    <source>
        <strain evidence="10 11">KCTC 13187</strain>
    </source>
</reference>
<dbReference type="PANTHER" id="PTHR19136">
    <property type="entry name" value="MOLYBDENUM COFACTOR GUANYLYLTRANSFERASE"/>
    <property type="match status" value="1"/>
</dbReference>
<keyword evidence="5 8" id="KW-0460">Magnesium</keyword>
<protein>
    <recommendedName>
        <fullName evidence="8">Probable molybdenum cofactor guanylyltransferase</fullName>
        <shortName evidence="8">MoCo guanylyltransferase</shortName>
        <ecNumber evidence="8">2.7.7.77</ecNumber>
    </recommendedName>
    <alternativeName>
        <fullName evidence="8">GTP:molybdopterin guanylyltransferase</fullName>
    </alternativeName>
    <alternativeName>
        <fullName evidence="8">Mo-MPT guanylyltransferase</fullName>
    </alternativeName>
    <alternativeName>
        <fullName evidence="8">Molybdopterin guanylyltransferase</fullName>
    </alternativeName>
    <alternativeName>
        <fullName evidence="8">Molybdopterin-guanine dinucleotide synthase</fullName>
        <shortName evidence="8">MGD synthase</shortName>
    </alternativeName>
</protein>
<keyword evidence="11" id="KW-1185">Reference proteome</keyword>
<comment type="domain">
    <text evidence="8">The N-terminal domain determines nucleotide recognition and specific binding, while the C-terminal domain determines the specific binding to the target protein.</text>
</comment>
<evidence type="ECO:0000256" key="7">
    <source>
        <dbReference type="ARBA" id="ARBA00023150"/>
    </source>
</evidence>
<name>A0A3A9KGS2_9BACI</name>
<evidence type="ECO:0000256" key="8">
    <source>
        <dbReference type="HAMAP-Rule" id="MF_00316"/>
    </source>
</evidence>
<evidence type="ECO:0000256" key="3">
    <source>
        <dbReference type="ARBA" id="ARBA00022723"/>
    </source>
</evidence>
<evidence type="ECO:0000256" key="4">
    <source>
        <dbReference type="ARBA" id="ARBA00022741"/>
    </source>
</evidence>
<dbReference type="GO" id="GO:0046872">
    <property type="term" value="F:metal ion binding"/>
    <property type="evidence" value="ECO:0007669"/>
    <property type="project" value="UniProtKB-KW"/>
</dbReference>
<dbReference type="Proteomes" id="UP000281498">
    <property type="component" value="Unassembled WGS sequence"/>
</dbReference>
<proteinExistence type="inferred from homology"/>
<dbReference type="GO" id="GO:0005737">
    <property type="term" value="C:cytoplasm"/>
    <property type="evidence" value="ECO:0007669"/>
    <property type="project" value="UniProtKB-SubCell"/>
</dbReference>
<dbReference type="Pfam" id="PF12804">
    <property type="entry name" value="NTP_transf_3"/>
    <property type="match status" value="1"/>
</dbReference>
<comment type="subcellular location">
    <subcellularLocation>
        <location evidence="8">Cytoplasm</location>
    </subcellularLocation>
</comment>
<gene>
    <name evidence="8" type="primary">mobA</name>
    <name evidence="10" type="ORF">CR203_13295</name>
</gene>
<evidence type="ECO:0000313" key="11">
    <source>
        <dbReference type="Proteomes" id="UP000281498"/>
    </source>
</evidence>
<dbReference type="EC" id="2.7.7.77" evidence="8"/>
<dbReference type="PANTHER" id="PTHR19136:SF81">
    <property type="entry name" value="MOLYBDENUM COFACTOR GUANYLYLTRANSFERASE"/>
    <property type="match status" value="1"/>
</dbReference>